<feature type="transmembrane region" description="Helical" evidence="5">
    <location>
        <begin position="12"/>
        <end position="31"/>
    </location>
</feature>
<dbReference type="InterPro" id="IPR044878">
    <property type="entry name" value="UbiA_sf"/>
</dbReference>
<dbReference type="GO" id="GO:0016765">
    <property type="term" value="F:transferase activity, transferring alkyl or aryl (other than methyl) groups"/>
    <property type="evidence" value="ECO:0007669"/>
    <property type="project" value="InterPro"/>
</dbReference>
<dbReference type="AlphaFoldDB" id="A0A075GLE3"/>
<protein>
    <submittedName>
        <fullName evidence="6">UbiA prenyltransferase (UbiA)</fullName>
    </submittedName>
</protein>
<keyword evidence="2 5" id="KW-0812">Transmembrane</keyword>
<evidence type="ECO:0000313" key="6">
    <source>
        <dbReference type="EMBL" id="AIF02468.1"/>
    </source>
</evidence>
<dbReference type="InterPro" id="IPR050475">
    <property type="entry name" value="Prenyltransferase_related"/>
</dbReference>
<dbReference type="CDD" id="cd13961">
    <property type="entry name" value="PT_UbiA_DGGGPS"/>
    <property type="match status" value="1"/>
</dbReference>
<reference evidence="6" key="1">
    <citation type="journal article" date="2014" name="Genome Biol. Evol.">
        <title>Pangenome evidence for extensive interdomain horizontal transfer affecting lineage core and shell genes in uncultured planktonic thaumarchaeota and euryarchaeota.</title>
        <authorList>
            <person name="Deschamps P."/>
            <person name="Zivanovic Y."/>
            <person name="Moreira D."/>
            <person name="Rodriguez-Valera F."/>
            <person name="Lopez-Garcia P."/>
        </authorList>
    </citation>
    <scope>NUCLEOTIDE SEQUENCE</scope>
</reference>
<feature type="transmembrane region" description="Helical" evidence="5">
    <location>
        <begin position="111"/>
        <end position="128"/>
    </location>
</feature>
<evidence type="ECO:0000256" key="5">
    <source>
        <dbReference type="SAM" id="Phobius"/>
    </source>
</evidence>
<evidence type="ECO:0000256" key="4">
    <source>
        <dbReference type="ARBA" id="ARBA00023136"/>
    </source>
</evidence>
<feature type="transmembrane region" description="Helical" evidence="5">
    <location>
        <begin position="233"/>
        <end position="252"/>
    </location>
</feature>
<keyword evidence="4 5" id="KW-0472">Membrane</keyword>
<evidence type="ECO:0000256" key="2">
    <source>
        <dbReference type="ARBA" id="ARBA00022692"/>
    </source>
</evidence>
<dbReference type="EMBL" id="KF900651">
    <property type="protein sequence ID" value="AIF02468.1"/>
    <property type="molecule type" value="Genomic_DNA"/>
</dbReference>
<dbReference type="InterPro" id="IPR000537">
    <property type="entry name" value="UbiA_prenyltransferase"/>
</dbReference>
<feature type="transmembrane region" description="Helical" evidence="5">
    <location>
        <begin position="37"/>
        <end position="58"/>
    </location>
</feature>
<feature type="transmembrane region" description="Helical" evidence="5">
    <location>
        <begin position="202"/>
        <end position="221"/>
    </location>
</feature>
<dbReference type="GO" id="GO:0005886">
    <property type="term" value="C:plasma membrane"/>
    <property type="evidence" value="ECO:0007669"/>
    <property type="project" value="UniProtKB-SubCell"/>
</dbReference>
<evidence type="ECO:0000256" key="3">
    <source>
        <dbReference type="ARBA" id="ARBA00022989"/>
    </source>
</evidence>
<sequence length="282" mass="28618">MQMNPYLEITRPANCVLTAVAVAVGAFVAVGPELAGLAVQLALGCGAAMACVAGGNALNDWFDREGDRANHPQRPLPSGRLQPAAALRWALALLATGLGALAAGWQLDALGALPLAIAGGGCLLLGAYETALKASGLPGNALVALLSGAVFLYGGSLTGDPGPALWLFTLAVLASVAREIVKDVQDLAGDRDRRTLPATIGTPRALALAAVALLVAVILSFRAAAGFDGDARSGYLVLVAAADAVMLYGLWLAWRGDARAGQKLLKQGMWVAMAAFIVGAGL</sequence>
<feature type="transmembrane region" description="Helical" evidence="5">
    <location>
        <begin position="86"/>
        <end position="105"/>
    </location>
</feature>
<keyword evidence="3 5" id="KW-1133">Transmembrane helix</keyword>
<keyword evidence="6" id="KW-0808">Transferase</keyword>
<dbReference type="PANTHER" id="PTHR42723">
    <property type="entry name" value="CHLOROPHYLL SYNTHASE"/>
    <property type="match status" value="1"/>
</dbReference>
<dbReference type="PANTHER" id="PTHR42723:SF1">
    <property type="entry name" value="CHLOROPHYLL SYNTHASE, CHLOROPLASTIC"/>
    <property type="match status" value="1"/>
</dbReference>
<proteinExistence type="predicted"/>
<name>A0A075GLE3_9EURY</name>
<accession>A0A075GLE3</accession>
<comment type="subcellular location">
    <subcellularLocation>
        <location evidence="1">Cell membrane</location>
        <topology evidence="1">Multi-pass membrane protein</topology>
    </subcellularLocation>
</comment>
<dbReference type="Gene3D" id="1.10.357.140">
    <property type="entry name" value="UbiA prenyltransferase"/>
    <property type="match status" value="1"/>
</dbReference>
<dbReference type="Gene3D" id="1.20.120.1780">
    <property type="entry name" value="UbiA prenyltransferase"/>
    <property type="match status" value="1"/>
</dbReference>
<feature type="transmembrane region" description="Helical" evidence="5">
    <location>
        <begin position="140"/>
        <end position="158"/>
    </location>
</feature>
<evidence type="ECO:0000256" key="1">
    <source>
        <dbReference type="ARBA" id="ARBA00004651"/>
    </source>
</evidence>
<gene>
    <name evidence="6" type="primary">ubiA</name>
</gene>
<feature type="transmembrane region" description="Helical" evidence="5">
    <location>
        <begin position="164"/>
        <end position="181"/>
    </location>
</feature>
<dbReference type="Pfam" id="PF01040">
    <property type="entry name" value="UbiA"/>
    <property type="match status" value="1"/>
</dbReference>
<organism evidence="6">
    <name type="scientific">uncultured marine group II/III euryarchaeote KM3_157_C11</name>
    <dbReference type="NCBI Taxonomy" id="1457903"/>
    <lineage>
        <taxon>Archaea</taxon>
        <taxon>Methanobacteriati</taxon>
        <taxon>Methanobacteriota</taxon>
        <taxon>environmental samples</taxon>
    </lineage>
</organism>